<reference evidence="11" key="1">
    <citation type="journal article" date="2021" name="PeerJ">
        <title>Extensive microbial diversity within the chicken gut microbiome revealed by metagenomics and culture.</title>
        <authorList>
            <person name="Gilroy R."/>
            <person name="Ravi A."/>
            <person name="Getino M."/>
            <person name="Pursley I."/>
            <person name="Horton D.L."/>
            <person name="Alikhan N.F."/>
            <person name="Baker D."/>
            <person name="Gharbi K."/>
            <person name="Hall N."/>
            <person name="Watson M."/>
            <person name="Adriaenssens E.M."/>
            <person name="Foster-Nyarko E."/>
            <person name="Jarju S."/>
            <person name="Secka A."/>
            <person name="Antonio M."/>
            <person name="Oren A."/>
            <person name="Chaudhuri R.R."/>
            <person name="La Ragione R."/>
            <person name="Hildebrand F."/>
            <person name="Pallen M.J."/>
        </authorList>
    </citation>
    <scope>NUCLEOTIDE SEQUENCE</scope>
    <source>
        <strain evidence="11">A5-1222</strain>
    </source>
</reference>
<evidence type="ECO:0000256" key="10">
    <source>
        <dbReference type="HAMAP-Rule" id="MF_01364"/>
    </source>
</evidence>
<feature type="binding site" evidence="10">
    <location>
        <position position="43"/>
    </location>
    <ligand>
        <name>Zn(2+)</name>
        <dbReference type="ChEBI" id="CHEBI:29105"/>
    </ligand>
</feature>
<evidence type="ECO:0000256" key="3">
    <source>
        <dbReference type="ARBA" id="ARBA00022833"/>
    </source>
</evidence>
<dbReference type="GO" id="GO:0005737">
    <property type="term" value="C:cytoplasm"/>
    <property type="evidence" value="ECO:0007669"/>
    <property type="project" value="UniProtKB-ARBA"/>
</dbReference>
<comment type="similarity">
    <text evidence="9 10">Belongs to the universal ribosomal protein uS14 family. Zinc-binding uS14 subfamily.</text>
</comment>
<dbReference type="InterPro" id="IPR001209">
    <property type="entry name" value="Ribosomal_uS14"/>
</dbReference>
<keyword evidence="1 10" id="KW-0479">Metal-binding</keyword>
<dbReference type="SUPFAM" id="SSF57716">
    <property type="entry name" value="Glucocorticoid receptor-like (DNA-binding domain)"/>
    <property type="match status" value="1"/>
</dbReference>
<dbReference type="GO" id="GO:0008270">
    <property type="term" value="F:zinc ion binding"/>
    <property type="evidence" value="ECO:0007669"/>
    <property type="project" value="UniProtKB-UniRule"/>
</dbReference>
<comment type="cofactor">
    <cofactor evidence="10">
        <name>Zn(2+)</name>
        <dbReference type="ChEBI" id="CHEBI:29105"/>
    </cofactor>
    <text evidence="10">Binds 1 zinc ion per subunit.</text>
</comment>
<accession>A0A9E2KVF2</accession>
<keyword evidence="2 10" id="KW-0699">rRNA-binding</keyword>
<dbReference type="GO" id="GO:0003735">
    <property type="term" value="F:structural constituent of ribosome"/>
    <property type="evidence" value="ECO:0007669"/>
    <property type="project" value="InterPro"/>
</dbReference>
<dbReference type="PANTHER" id="PTHR19836:SF19">
    <property type="entry name" value="SMALL RIBOSOMAL SUBUNIT PROTEIN US14M"/>
    <property type="match status" value="1"/>
</dbReference>
<dbReference type="GO" id="GO:0015935">
    <property type="term" value="C:small ribosomal subunit"/>
    <property type="evidence" value="ECO:0007669"/>
    <property type="project" value="TreeGrafter"/>
</dbReference>
<organism evidence="11 12">
    <name type="scientific">Candidatus Ureaplasma intestinipullorum</name>
    <dbReference type="NCBI Taxonomy" id="2838770"/>
    <lineage>
        <taxon>Bacteria</taxon>
        <taxon>Bacillati</taxon>
        <taxon>Mycoplasmatota</taxon>
        <taxon>Mycoplasmoidales</taxon>
        <taxon>Mycoplasmoidaceae</taxon>
        <taxon>Ureaplasma</taxon>
    </lineage>
</organism>
<comment type="function">
    <text evidence="10">Binds 16S rRNA, required for the assembly of 30S particles and may also be responsible for determining the conformation of the 16S rRNA at the A site.</text>
</comment>
<reference evidence="11" key="2">
    <citation type="submission" date="2021-04" db="EMBL/GenBank/DDBJ databases">
        <authorList>
            <person name="Gilroy R."/>
        </authorList>
    </citation>
    <scope>NUCLEOTIDE SEQUENCE</scope>
    <source>
        <strain evidence="11">A5-1222</strain>
    </source>
</reference>
<evidence type="ECO:0000256" key="2">
    <source>
        <dbReference type="ARBA" id="ARBA00022730"/>
    </source>
</evidence>
<keyword evidence="4 10" id="KW-0694">RNA-binding</keyword>
<evidence type="ECO:0000256" key="1">
    <source>
        <dbReference type="ARBA" id="ARBA00022723"/>
    </source>
</evidence>
<dbReference type="FunFam" id="4.10.830.10:FF:000001">
    <property type="entry name" value="30S ribosomal protein S14 type Z"/>
    <property type="match status" value="1"/>
</dbReference>
<protein>
    <recommendedName>
        <fullName evidence="7 10">Small ribosomal subunit protein uS14</fullName>
    </recommendedName>
</protein>
<name>A0A9E2KVF2_9BACT</name>
<dbReference type="Proteomes" id="UP000824247">
    <property type="component" value="Unassembled WGS sequence"/>
</dbReference>
<evidence type="ECO:0000256" key="9">
    <source>
        <dbReference type="ARBA" id="ARBA00060857"/>
    </source>
</evidence>
<dbReference type="InterPro" id="IPR023053">
    <property type="entry name" value="Ribosomal_uS14_bact"/>
</dbReference>
<dbReference type="GO" id="GO:0019843">
    <property type="term" value="F:rRNA binding"/>
    <property type="evidence" value="ECO:0007669"/>
    <property type="project" value="UniProtKB-UniRule"/>
</dbReference>
<evidence type="ECO:0000256" key="5">
    <source>
        <dbReference type="ARBA" id="ARBA00022980"/>
    </source>
</evidence>
<feature type="binding site" evidence="10">
    <location>
        <position position="40"/>
    </location>
    <ligand>
        <name>Zn(2+)</name>
        <dbReference type="ChEBI" id="CHEBI:29105"/>
    </ligand>
</feature>
<evidence type="ECO:0000256" key="7">
    <source>
        <dbReference type="ARBA" id="ARBA00035167"/>
    </source>
</evidence>
<feature type="binding site" evidence="10">
    <location>
        <position position="24"/>
    </location>
    <ligand>
        <name>Zn(2+)</name>
        <dbReference type="ChEBI" id="CHEBI:29105"/>
    </ligand>
</feature>
<dbReference type="GO" id="GO:0006412">
    <property type="term" value="P:translation"/>
    <property type="evidence" value="ECO:0007669"/>
    <property type="project" value="UniProtKB-UniRule"/>
</dbReference>
<dbReference type="PANTHER" id="PTHR19836">
    <property type="entry name" value="30S RIBOSOMAL PROTEIN S14"/>
    <property type="match status" value="1"/>
</dbReference>
<evidence type="ECO:0000256" key="6">
    <source>
        <dbReference type="ARBA" id="ARBA00023274"/>
    </source>
</evidence>
<dbReference type="HAMAP" id="MF_01364_B">
    <property type="entry name" value="Ribosomal_uS14_2_B"/>
    <property type="match status" value="1"/>
</dbReference>
<evidence type="ECO:0000256" key="8">
    <source>
        <dbReference type="ARBA" id="ARBA00047110"/>
    </source>
</evidence>
<keyword evidence="6 10" id="KW-0687">Ribonucleoprotein</keyword>
<dbReference type="AlphaFoldDB" id="A0A9E2KVF2"/>
<comment type="caution">
    <text evidence="11">The sequence shown here is derived from an EMBL/GenBank/DDBJ whole genome shotgun (WGS) entry which is preliminary data.</text>
</comment>
<dbReference type="Pfam" id="PF00253">
    <property type="entry name" value="Ribosomal_S14"/>
    <property type="match status" value="1"/>
</dbReference>
<comment type="subunit">
    <text evidence="8 10">Part of the 30S ribosomal subunit. Contacts proteins S3 and S10.</text>
</comment>
<evidence type="ECO:0000313" key="11">
    <source>
        <dbReference type="EMBL" id="MBU3830905.1"/>
    </source>
</evidence>
<gene>
    <name evidence="10" type="primary">rpsZ</name>
    <name evidence="10" type="synonym">rpsN</name>
    <name evidence="11" type="ORF">H9897_02010</name>
</gene>
<dbReference type="Gene3D" id="4.10.830.10">
    <property type="entry name" value="30s Ribosomal Protein S14, Chain N"/>
    <property type="match status" value="1"/>
</dbReference>
<evidence type="ECO:0000313" key="12">
    <source>
        <dbReference type="Proteomes" id="UP000824247"/>
    </source>
</evidence>
<dbReference type="InterPro" id="IPR043140">
    <property type="entry name" value="Ribosomal_uS14_sf"/>
</dbReference>
<sequence length="61" mass="7060">MAKKSLIAKQQRKPKYSTRAYTRCVRCGRVHAVNRKYGICRLCFRDLAYKGAIPGVRKASW</sequence>
<proteinExistence type="inferred from homology"/>
<evidence type="ECO:0000256" key="4">
    <source>
        <dbReference type="ARBA" id="ARBA00022884"/>
    </source>
</evidence>
<dbReference type="NCBIfam" id="NF005974">
    <property type="entry name" value="PRK08061.1"/>
    <property type="match status" value="1"/>
</dbReference>
<keyword evidence="5 10" id="KW-0689">Ribosomal protein</keyword>
<keyword evidence="3 10" id="KW-0862">Zinc</keyword>
<feature type="binding site" evidence="10">
    <location>
        <position position="27"/>
    </location>
    <ligand>
        <name>Zn(2+)</name>
        <dbReference type="ChEBI" id="CHEBI:29105"/>
    </ligand>
</feature>
<dbReference type="EMBL" id="JAHLFM010000028">
    <property type="protein sequence ID" value="MBU3830905.1"/>
    <property type="molecule type" value="Genomic_DNA"/>
</dbReference>